<accession>A0ABT1EQ51</accession>
<protein>
    <submittedName>
        <fullName evidence="1">DUF2291 domain-containing protein</fullName>
    </submittedName>
</protein>
<dbReference type="SUPFAM" id="SSF141318">
    <property type="entry name" value="TM0957-like"/>
    <property type="match status" value="1"/>
</dbReference>
<keyword evidence="2" id="KW-1185">Reference proteome</keyword>
<proteinExistence type="predicted"/>
<dbReference type="Gene3D" id="1.10.10.1260">
    <property type="entry name" value="Envelope glycoprotein gp160, DUF2291, helical domain"/>
    <property type="match status" value="1"/>
</dbReference>
<reference evidence="1 2" key="1">
    <citation type="journal article" date="2022" name="Genome Biol. Evol.">
        <title>Host diet, physiology and behaviors set the stage for Lachnospiraceae cladogenesis.</title>
        <authorList>
            <person name="Vera-Ponce De Leon A."/>
            <person name="Schneider M."/>
            <person name="Jahnes B.C."/>
            <person name="Sadowski V."/>
            <person name="Camuy-Velez L.A."/>
            <person name="Duan J."/>
            <person name="Sabree Z.L."/>
        </authorList>
    </citation>
    <scope>NUCLEOTIDE SEQUENCE [LARGE SCALE GENOMIC DNA]</scope>
    <source>
        <strain evidence="1 2">PAL227</strain>
    </source>
</reference>
<organism evidence="1 2">
    <name type="scientific">Ohessyouella blattaphilus</name>
    <dbReference type="NCBI Taxonomy" id="2949333"/>
    <lineage>
        <taxon>Bacteria</taxon>
        <taxon>Bacillati</taxon>
        <taxon>Bacillota</taxon>
        <taxon>Clostridia</taxon>
        <taxon>Lachnospirales</taxon>
        <taxon>Lachnospiraceae</taxon>
        <taxon>Ohessyouella</taxon>
    </lineage>
</organism>
<dbReference type="InterPro" id="IPR014582">
    <property type="entry name" value="UCP033535_lipo"/>
</dbReference>
<dbReference type="RefSeq" id="WP_262070269.1">
    <property type="nucleotide sequence ID" value="NZ_JAMXOC010000032.1"/>
</dbReference>
<dbReference type="PROSITE" id="PS51257">
    <property type="entry name" value="PROKAR_LIPOPROTEIN"/>
    <property type="match status" value="1"/>
</dbReference>
<evidence type="ECO:0000313" key="2">
    <source>
        <dbReference type="Proteomes" id="UP001523565"/>
    </source>
</evidence>
<dbReference type="Gene3D" id="2.40.50.420">
    <property type="entry name" value="Envelope glycoprotein gp160, DUF2291, alpha/beta domain"/>
    <property type="match status" value="1"/>
</dbReference>
<dbReference type="EMBL" id="JAMZFV010000032">
    <property type="protein sequence ID" value="MCP1111407.1"/>
    <property type="molecule type" value="Genomic_DNA"/>
</dbReference>
<evidence type="ECO:0000313" key="1">
    <source>
        <dbReference type="EMBL" id="MCP1111407.1"/>
    </source>
</evidence>
<sequence length="213" mass="22988">MNKKILSLMLISILIVTSMSGCIKVVKIGEEGKLTGESEFNAGDNVAEFWETEALPELKDEAVDLNEFLKEAAGDLNSLADKYGTYSMGDSGELSYTVKGTATVETVDTQSKAGTMVLKLDGYDGSEEVKIQIGTVIKGSSVRDSLSFIKFGDYTNQQDYAAVSQSINDIILQDVINPEKAEEMVGKDIGFLGCFTVNDNGTVLITPVELEVN</sequence>
<dbReference type="PIRSF" id="PIRSF033535">
    <property type="entry name" value="UCP033535_plp"/>
    <property type="match status" value="1"/>
</dbReference>
<dbReference type="Pfam" id="PF10054">
    <property type="entry name" value="DUF2291"/>
    <property type="match status" value="1"/>
</dbReference>
<dbReference type="InterPro" id="IPR036215">
    <property type="entry name" value="TM0957-like_sf"/>
</dbReference>
<name>A0ABT1EQ51_9FIRM</name>
<comment type="caution">
    <text evidence="1">The sequence shown here is derived from an EMBL/GenBank/DDBJ whole genome shotgun (WGS) entry which is preliminary data.</text>
</comment>
<dbReference type="Proteomes" id="UP001523565">
    <property type="component" value="Unassembled WGS sequence"/>
</dbReference>
<gene>
    <name evidence="1" type="ORF">NK118_14225</name>
</gene>